<accession>A0A915IGD0</accession>
<proteinExistence type="predicted"/>
<dbReference type="Proteomes" id="UP000887565">
    <property type="component" value="Unplaced"/>
</dbReference>
<evidence type="ECO:0000313" key="2">
    <source>
        <dbReference type="WBParaSite" id="nRc.2.0.1.t12326-RA"/>
    </source>
</evidence>
<dbReference type="WBParaSite" id="nRc.2.0.1.t12326-RA">
    <property type="protein sequence ID" value="nRc.2.0.1.t12326-RA"/>
    <property type="gene ID" value="nRc.2.0.1.g12326"/>
</dbReference>
<evidence type="ECO:0000313" key="1">
    <source>
        <dbReference type="Proteomes" id="UP000887565"/>
    </source>
</evidence>
<protein>
    <submittedName>
        <fullName evidence="2">Uncharacterized protein</fullName>
    </submittedName>
</protein>
<organism evidence="1 2">
    <name type="scientific">Romanomermis culicivorax</name>
    <name type="common">Nematode worm</name>
    <dbReference type="NCBI Taxonomy" id="13658"/>
    <lineage>
        <taxon>Eukaryota</taxon>
        <taxon>Metazoa</taxon>
        <taxon>Ecdysozoa</taxon>
        <taxon>Nematoda</taxon>
        <taxon>Enoplea</taxon>
        <taxon>Dorylaimia</taxon>
        <taxon>Mermithida</taxon>
        <taxon>Mermithoidea</taxon>
        <taxon>Mermithidae</taxon>
        <taxon>Romanomermis</taxon>
    </lineage>
</organism>
<sequence>MVCLILIPLPGRVSRILLNTAPRERSHKSVNKWQLHASPYGSIGDSNSAHQRPYGSINVSNYTHFRHYSTSQNMLKNHWTINHPPSPLPGRLTSTDMLH</sequence>
<reference evidence="2" key="1">
    <citation type="submission" date="2022-11" db="UniProtKB">
        <authorList>
            <consortium name="WormBaseParasite"/>
        </authorList>
    </citation>
    <scope>IDENTIFICATION</scope>
</reference>
<name>A0A915IGD0_ROMCU</name>
<keyword evidence="1" id="KW-1185">Reference proteome</keyword>
<dbReference type="AlphaFoldDB" id="A0A915IGD0"/>